<sequence length="117" mass="11958">MHFGIPTHCTALLRERASAVRWRNGVLAVLALGVSAVALAQAPTVQSPDASAGDAVRIPLFTADPRPSPMGTPTSDRPLRPSSKAPLAMGASAQAGGTAPLAPSPMRRPGVEMAAVR</sequence>
<dbReference type="RefSeq" id="WP_017761260.1">
    <property type="nucleotide sequence ID" value="NZ_QQAV01000007.1"/>
</dbReference>
<dbReference type="EMBL" id="QQAV01000007">
    <property type="protein sequence ID" value="RDI22707.1"/>
    <property type="molecule type" value="Genomic_DNA"/>
</dbReference>
<evidence type="ECO:0000313" key="2">
    <source>
        <dbReference type="EMBL" id="RDI22707.1"/>
    </source>
</evidence>
<proteinExistence type="predicted"/>
<reference evidence="2 3" key="1">
    <citation type="submission" date="2018-07" db="EMBL/GenBank/DDBJ databases">
        <title>Genomic Encyclopedia of Type Strains, Phase IV (KMG-IV): sequencing the most valuable type-strain genomes for metagenomic binning, comparative biology and taxonomic classification.</title>
        <authorList>
            <person name="Goeker M."/>
        </authorList>
    </citation>
    <scope>NUCLEOTIDE SEQUENCE [LARGE SCALE GENOMIC DNA]</scope>
    <source>
        <strain evidence="2 3">DSM 21352</strain>
    </source>
</reference>
<dbReference type="AlphaFoldDB" id="A0A370FE91"/>
<gene>
    <name evidence="2" type="ORF">DFR41_107110</name>
</gene>
<keyword evidence="3" id="KW-1185">Reference proteome</keyword>
<feature type="region of interest" description="Disordered" evidence="1">
    <location>
        <begin position="60"/>
        <end position="117"/>
    </location>
</feature>
<accession>A0A370FE91</accession>
<evidence type="ECO:0000313" key="3">
    <source>
        <dbReference type="Proteomes" id="UP000255265"/>
    </source>
</evidence>
<dbReference type="Proteomes" id="UP000255265">
    <property type="component" value="Unassembled WGS sequence"/>
</dbReference>
<name>A0A370FE91_9BURK</name>
<protein>
    <submittedName>
        <fullName evidence="2">Uncharacterized protein</fullName>
    </submittedName>
</protein>
<comment type="caution">
    <text evidence="2">The sequence shown here is derived from an EMBL/GenBank/DDBJ whole genome shotgun (WGS) entry which is preliminary data.</text>
</comment>
<evidence type="ECO:0000256" key="1">
    <source>
        <dbReference type="SAM" id="MobiDB-lite"/>
    </source>
</evidence>
<organism evidence="2 3">
    <name type="scientific">Pseudacidovorax intermedius</name>
    <dbReference type="NCBI Taxonomy" id="433924"/>
    <lineage>
        <taxon>Bacteria</taxon>
        <taxon>Pseudomonadati</taxon>
        <taxon>Pseudomonadota</taxon>
        <taxon>Betaproteobacteria</taxon>
        <taxon>Burkholderiales</taxon>
        <taxon>Comamonadaceae</taxon>
        <taxon>Pseudacidovorax</taxon>
    </lineage>
</organism>